<sequence>MTMVISNCFAKRGASHLWQCSRAPHRRIPAILPAHRTYVTVFGYTQAKALVYSAYGQPKDVLSLHRYSVSPAYGRTLNVKLLASPINPADINQIEGVYPSKPPFTQLLGTSTPSAVAGNEGLCEVISVGQEVLNFKPGDRAIFLAPGFGTWRTHAVVLDEQSLRGVPSDIPILSAATVSVNPCTGYRLLTDFWGEGGLQQAAINGEWVIQNGANSGVGRAVIQMAKIWNLKTINVVRGNRSPTELSNLRNDLRDLGANEVITDEELSSEEIKGKIAYLTGGRGVGLGLNCVGGRATTDMARTLRHSGTMVTYGAMARQPITIPASLFIFKNLSLRGFWISKWAGEKVEERGKMLDEIFEWIRKGWLKDAPMEEVKWTEESKEEELVEAVSKAGQGTGAKKIFVFQEN</sequence>
<dbReference type="InterPro" id="IPR013149">
    <property type="entry name" value="ADH-like_C"/>
</dbReference>
<evidence type="ECO:0000256" key="7">
    <source>
        <dbReference type="ARBA" id="ARBA00023002"/>
    </source>
</evidence>
<dbReference type="Gene3D" id="3.90.180.10">
    <property type="entry name" value="Medium-chain alcohol dehydrogenases, catalytic domain"/>
    <property type="match status" value="1"/>
</dbReference>
<dbReference type="STRING" id="1051890.A0A3N4LLT0"/>
<dbReference type="InterPro" id="IPR051034">
    <property type="entry name" value="Mito_Enoyl-ACP_Reductase"/>
</dbReference>
<organism evidence="14 15">
    <name type="scientific">Terfezia boudieri ATCC MYA-4762</name>
    <dbReference type="NCBI Taxonomy" id="1051890"/>
    <lineage>
        <taxon>Eukaryota</taxon>
        <taxon>Fungi</taxon>
        <taxon>Dikarya</taxon>
        <taxon>Ascomycota</taxon>
        <taxon>Pezizomycotina</taxon>
        <taxon>Pezizomycetes</taxon>
        <taxon>Pezizales</taxon>
        <taxon>Pezizaceae</taxon>
        <taxon>Terfezia</taxon>
    </lineage>
</organism>
<keyword evidence="4" id="KW-0276">Fatty acid metabolism</keyword>
<name>A0A3N4LLT0_9PEZI</name>
<evidence type="ECO:0000256" key="6">
    <source>
        <dbReference type="ARBA" id="ARBA00022946"/>
    </source>
</evidence>
<keyword evidence="6" id="KW-0809">Transit peptide</keyword>
<evidence type="ECO:0000313" key="15">
    <source>
        <dbReference type="Proteomes" id="UP000267821"/>
    </source>
</evidence>
<evidence type="ECO:0000256" key="4">
    <source>
        <dbReference type="ARBA" id="ARBA00022832"/>
    </source>
</evidence>
<dbReference type="PANTHER" id="PTHR43981:SF2">
    <property type="entry name" value="ENOYL-[ACYL-CARRIER-PROTEIN] REDUCTASE, MITOCHONDRIAL"/>
    <property type="match status" value="1"/>
</dbReference>
<dbReference type="Proteomes" id="UP000267821">
    <property type="component" value="Unassembled WGS sequence"/>
</dbReference>
<dbReference type="GO" id="GO:0141148">
    <property type="term" value="F:enoyl-[acyl-carrier-protein] reductase (NADPH) activity"/>
    <property type="evidence" value="ECO:0007669"/>
    <property type="project" value="UniProtKB-EC"/>
</dbReference>
<protein>
    <recommendedName>
        <fullName evidence="11">enoyl-[acyl-carrier-protein] reductase</fullName>
        <ecNumber evidence="11">1.3.1.104</ecNumber>
    </recommendedName>
</protein>
<dbReference type="InterPro" id="IPR036291">
    <property type="entry name" value="NAD(P)-bd_dom_sf"/>
</dbReference>
<reference evidence="14 15" key="1">
    <citation type="journal article" date="2018" name="Nat. Ecol. Evol.">
        <title>Pezizomycetes genomes reveal the molecular basis of ectomycorrhizal truffle lifestyle.</title>
        <authorList>
            <person name="Murat C."/>
            <person name="Payen T."/>
            <person name="Noel B."/>
            <person name="Kuo A."/>
            <person name="Morin E."/>
            <person name="Chen J."/>
            <person name="Kohler A."/>
            <person name="Krizsan K."/>
            <person name="Balestrini R."/>
            <person name="Da Silva C."/>
            <person name="Montanini B."/>
            <person name="Hainaut M."/>
            <person name="Levati E."/>
            <person name="Barry K.W."/>
            <person name="Belfiori B."/>
            <person name="Cichocki N."/>
            <person name="Clum A."/>
            <person name="Dockter R.B."/>
            <person name="Fauchery L."/>
            <person name="Guy J."/>
            <person name="Iotti M."/>
            <person name="Le Tacon F."/>
            <person name="Lindquist E.A."/>
            <person name="Lipzen A."/>
            <person name="Malagnac F."/>
            <person name="Mello A."/>
            <person name="Molinier V."/>
            <person name="Miyauchi S."/>
            <person name="Poulain J."/>
            <person name="Riccioni C."/>
            <person name="Rubini A."/>
            <person name="Sitrit Y."/>
            <person name="Splivallo R."/>
            <person name="Traeger S."/>
            <person name="Wang M."/>
            <person name="Zifcakova L."/>
            <person name="Wipf D."/>
            <person name="Zambonelli A."/>
            <person name="Paolocci F."/>
            <person name="Nowrousian M."/>
            <person name="Ottonello S."/>
            <person name="Baldrian P."/>
            <person name="Spatafora J.W."/>
            <person name="Henrissat B."/>
            <person name="Nagy L.G."/>
            <person name="Aury J.M."/>
            <person name="Wincker P."/>
            <person name="Grigoriev I.V."/>
            <person name="Bonfante P."/>
            <person name="Martin F.M."/>
        </authorList>
    </citation>
    <scope>NUCLEOTIDE SEQUENCE [LARGE SCALE GENOMIC DNA]</scope>
    <source>
        <strain evidence="14 15">ATCC MYA-4762</strain>
    </source>
</reference>
<evidence type="ECO:0000256" key="12">
    <source>
        <dbReference type="ARBA" id="ARBA00048843"/>
    </source>
</evidence>
<dbReference type="GO" id="GO:0005739">
    <property type="term" value="C:mitochondrion"/>
    <property type="evidence" value="ECO:0007669"/>
    <property type="project" value="UniProtKB-SubCell"/>
</dbReference>
<dbReference type="GO" id="GO:0006633">
    <property type="term" value="P:fatty acid biosynthetic process"/>
    <property type="evidence" value="ECO:0007669"/>
    <property type="project" value="UniProtKB-KW"/>
</dbReference>
<evidence type="ECO:0000256" key="1">
    <source>
        <dbReference type="ARBA" id="ARBA00004173"/>
    </source>
</evidence>
<evidence type="ECO:0000259" key="13">
    <source>
        <dbReference type="SMART" id="SM00829"/>
    </source>
</evidence>
<feature type="domain" description="Enoyl reductase (ER)" evidence="13">
    <location>
        <begin position="59"/>
        <end position="403"/>
    </location>
</feature>
<dbReference type="SUPFAM" id="SSF51735">
    <property type="entry name" value="NAD(P)-binding Rossmann-fold domains"/>
    <property type="match status" value="1"/>
</dbReference>
<dbReference type="InParanoid" id="A0A3N4LLT0"/>
<proteinExistence type="inferred from homology"/>
<dbReference type="InterPro" id="IPR011032">
    <property type="entry name" value="GroES-like_sf"/>
</dbReference>
<dbReference type="PANTHER" id="PTHR43981">
    <property type="entry name" value="ENOYL-[ACYL-CARRIER-PROTEIN] REDUCTASE, MITOCHONDRIAL"/>
    <property type="match status" value="1"/>
</dbReference>
<dbReference type="CDD" id="cd08290">
    <property type="entry name" value="ETR"/>
    <property type="match status" value="1"/>
</dbReference>
<evidence type="ECO:0000313" key="14">
    <source>
        <dbReference type="EMBL" id="RPB22439.1"/>
    </source>
</evidence>
<keyword evidence="10" id="KW-0275">Fatty acid biosynthesis</keyword>
<keyword evidence="7" id="KW-0560">Oxidoreductase</keyword>
<evidence type="ECO:0000256" key="10">
    <source>
        <dbReference type="ARBA" id="ARBA00023160"/>
    </source>
</evidence>
<keyword evidence="3" id="KW-0444">Lipid biosynthesis</keyword>
<dbReference type="AlphaFoldDB" id="A0A3N4LLT0"/>
<accession>A0A3N4LLT0</accession>
<keyword evidence="9" id="KW-0496">Mitochondrion</keyword>
<evidence type="ECO:0000256" key="8">
    <source>
        <dbReference type="ARBA" id="ARBA00023098"/>
    </source>
</evidence>
<dbReference type="InterPro" id="IPR020843">
    <property type="entry name" value="ER"/>
</dbReference>
<comment type="similarity">
    <text evidence="2">Belongs to the zinc-containing alcohol dehydrogenase family. Quinone oxidoreductase subfamily.</text>
</comment>
<evidence type="ECO:0000256" key="3">
    <source>
        <dbReference type="ARBA" id="ARBA00022516"/>
    </source>
</evidence>
<dbReference type="SMART" id="SM00829">
    <property type="entry name" value="PKS_ER"/>
    <property type="match status" value="1"/>
</dbReference>
<comment type="catalytic activity">
    <reaction evidence="12">
        <text>a 2,3-saturated acyl-[ACP] + NADP(+) = a (2E)-enoyl-[ACP] + NADPH + H(+)</text>
        <dbReference type="Rhea" id="RHEA:22564"/>
        <dbReference type="Rhea" id="RHEA-COMP:9925"/>
        <dbReference type="Rhea" id="RHEA-COMP:9926"/>
        <dbReference type="ChEBI" id="CHEBI:15378"/>
        <dbReference type="ChEBI" id="CHEBI:57783"/>
        <dbReference type="ChEBI" id="CHEBI:58349"/>
        <dbReference type="ChEBI" id="CHEBI:78784"/>
        <dbReference type="ChEBI" id="CHEBI:78785"/>
        <dbReference type="EC" id="1.3.1.104"/>
    </reaction>
</comment>
<dbReference type="OrthoDB" id="7482721at2759"/>
<keyword evidence="5" id="KW-0521">NADP</keyword>
<keyword evidence="8" id="KW-0443">Lipid metabolism</keyword>
<dbReference type="InterPro" id="IPR013154">
    <property type="entry name" value="ADH-like_N"/>
</dbReference>
<dbReference type="Gene3D" id="3.40.50.720">
    <property type="entry name" value="NAD(P)-binding Rossmann-like Domain"/>
    <property type="match status" value="1"/>
</dbReference>
<evidence type="ECO:0000256" key="9">
    <source>
        <dbReference type="ARBA" id="ARBA00023128"/>
    </source>
</evidence>
<dbReference type="EMBL" id="ML121552">
    <property type="protein sequence ID" value="RPB22439.1"/>
    <property type="molecule type" value="Genomic_DNA"/>
</dbReference>
<dbReference type="FunFam" id="3.40.50.720:FF:000112">
    <property type="entry name" value="Enoyl-[acyl-carrier-protein] reductase 1, mitochondrial"/>
    <property type="match status" value="1"/>
</dbReference>
<keyword evidence="15" id="KW-1185">Reference proteome</keyword>
<dbReference type="Pfam" id="PF00107">
    <property type="entry name" value="ADH_zinc_N"/>
    <property type="match status" value="1"/>
</dbReference>
<dbReference type="FunCoup" id="A0A3N4LLT0">
    <property type="interactions" value="694"/>
</dbReference>
<evidence type="ECO:0000256" key="2">
    <source>
        <dbReference type="ARBA" id="ARBA00010371"/>
    </source>
</evidence>
<dbReference type="Pfam" id="PF08240">
    <property type="entry name" value="ADH_N"/>
    <property type="match status" value="1"/>
</dbReference>
<dbReference type="EC" id="1.3.1.104" evidence="11"/>
<dbReference type="SUPFAM" id="SSF50129">
    <property type="entry name" value="GroES-like"/>
    <property type="match status" value="1"/>
</dbReference>
<evidence type="ECO:0000256" key="11">
    <source>
        <dbReference type="ARBA" id="ARBA00038963"/>
    </source>
</evidence>
<gene>
    <name evidence="14" type="ORF">L211DRAFT_810876</name>
</gene>
<evidence type="ECO:0000256" key="5">
    <source>
        <dbReference type="ARBA" id="ARBA00022857"/>
    </source>
</evidence>
<comment type="subcellular location">
    <subcellularLocation>
        <location evidence="1">Mitochondrion</location>
    </subcellularLocation>
</comment>